<evidence type="ECO:0000313" key="7">
    <source>
        <dbReference type="Proteomes" id="UP001237780"/>
    </source>
</evidence>
<comment type="caution">
    <text evidence="6">The sequence shown here is derived from an EMBL/GenBank/DDBJ whole genome shotgun (WGS) entry which is preliminary data.</text>
</comment>
<organism evidence="6 7">
    <name type="scientific">Phyllobacterium ifriqiyense</name>
    <dbReference type="NCBI Taxonomy" id="314238"/>
    <lineage>
        <taxon>Bacteria</taxon>
        <taxon>Pseudomonadati</taxon>
        <taxon>Pseudomonadota</taxon>
        <taxon>Alphaproteobacteria</taxon>
        <taxon>Hyphomicrobiales</taxon>
        <taxon>Phyllobacteriaceae</taxon>
        <taxon>Phyllobacterium</taxon>
    </lineage>
</organism>
<dbReference type="PANTHER" id="PTHR30126">
    <property type="entry name" value="HTH-TYPE TRANSCRIPTIONAL REGULATOR"/>
    <property type="match status" value="1"/>
</dbReference>
<evidence type="ECO:0000256" key="1">
    <source>
        <dbReference type="ARBA" id="ARBA00009437"/>
    </source>
</evidence>
<dbReference type="Gene3D" id="3.40.190.10">
    <property type="entry name" value="Periplasmic binding protein-like II"/>
    <property type="match status" value="1"/>
</dbReference>
<accession>A0ABU0S5R7</accession>
<evidence type="ECO:0000256" key="4">
    <source>
        <dbReference type="ARBA" id="ARBA00023163"/>
    </source>
</evidence>
<keyword evidence="4" id="KW-0804">Transcription</keyword>
<name>A0ABU0S5R7_9HYPH</name>
<evidence type="ECO:0000256" key="2">
    <source>
        <dbReference type="ARBA" id="ARBA00023015"/>
    </source>
</evidence>
<dbReference type="InterPro" id="IPR005119">
    <property type="entry name" value="LysR_subst-bd"/>
</dbReference>
<dbReference type="Pfam" id="PF03466">
    <property type="entry name" value="LysR_substrate"/>
    <property type="match status" value="1"/>
</dbReference>
<dbReference type="InterPro" id="IPR036388">
    <property type="entry name" value="WH-like_DNA-bd_sf"/>
</dbReference>
<dbReference type="GO" id="GO:0003677">
    <property type="term" value="F:DNA binding"/>
    <property type="evidence" value="ECO:0007669"/>
    <property type="project" value="UniProtKB-KW"/>
</dbReference>
<protein>
    <submittedName>
        <fullName evidence="6">DNA-binding transcriptional LysR family regulator</fullName>
    </submittedName>
</protein>
<evidence type="ECO:0000313" key="6">
    <source>
        <dbReference type="EMBL" id="MDQ0996095.1"/>
    </source>
</evidence>
<comment type="similarity">
    <text evidence="1">Belongs to the LysR transcriptional regulatory family.</text>
</comment>
<evidence type="ECO:0000259" key="5">
    <source>
        <dbReference type="PROSITE" id="PS50931"/>
    </source>
</evidence>
<dbReference type="Gene3D" id="1.10.10.10">
    <property type="entry name" value="Winged helix-like DNA-binding domain superfamily/Winged helix DNA-binding domain"/>
    <property type="match status" value="1"/>
</dbReference>
<keyword evidence="2" id="KW-0805">Transcription regulation</keyword>
<dbReference type="Proteomes" id="UP001237780">
    <property type="component" value="Unassembled WGS sequence"/>
</dbReference>
<evidence type="ECO:0000256" key="3">
    <source>
        <dbReference type="ARBA" id="ARBA00023125"/>
    </source>
</evidence>
<gene>
    <name evidence="6" type="ORF">QFZ34_001272</name>
</gene>
<dbReference type="PROSITE" id="PS50931">
    <property type="entry name" value="HTH_LYSR"/>
    <property type="match status" value="1"/>
</dbReference>
<dbReference type="EMBL" id="JAUSZT010000002">
    <property type="protein sequence ID" value="MDQ0996095.1"/>
    <property type="molecule type" value="Genomic_DNA"/>
</dbReference>
<dbReference type="SUPFAM" id="SSF53850">
    <property type="entry name" value="Periplasmic binding protein-like II"/>
    <property type="match status" value="1"/>
</dbReference>
<dbReference type="InterPro" id="IPR000847">
    <property type="entry name" value="LysR_HTH_N"/>
</dbReference>
<dbReference type="PRINTS" id="PR00039">
    <property type="entry name" value="HTHLYSR"/>
</dbReference>
<dbReference type="PANTHER" id="PTHR30126:SF40">
    <property type="entry name" value="HTH-TYPE TRANSCRIPTIONAL REGULATOR GLTR"/>
    <property type="match status" value="1"/>
</dbReference>
<keyword evidence="3 6" id="KW-0238">DNA-binding</keyword>
<feature type="domain" description="HTH lysR-type" evidence="5">
    <location>
        <begin position="9"/>
        <end position="66"/>
    </location>
</feature>
<proteinExistence type="inferred from homology"/>
<dbReference type="InterPro" id="IPR036390">
    <property type="entry name" value="WH_DNA-bd_sf"/>
</dbReference>
<dbReference type="SUPFAM" id="SSF46785">
    <property type="entry name" value="Winged helix' DNA-binding domain"/>
    <property type="match status" value="1"/>
</dbReference>
<dbReference type="Pfam" id="PF00126">
    <property type="entry name" value="HTH_1"/>
    <property type="match status" value="1"/>
</dbReference>
<keyword evidence="7" id="KW-1185">Reference proteome</keyword>
<reference evidence="6 7" key="1">
    <citation type="submission" date="2023-07" db="EMBL/GenBank/DDBJ databases">
        <title>Comparative genomics of wheat-associated soil bacteria to identify genetic determinants of phenazine resistance.</title>
        <authorList>
            <person name="Mouncey N."/>
        </authorList>
    </citation>
    <scope>NUCLEOTIDE SEQUENCE [LARGE SCALE GENOMIC DNA]</scope>
    <source>
        <strain evidence="6 7">W4I11</strain>
    </source>
</reference>
<sequence length="166" mass="17954">MKARMSTTLDSELLRTFVVVANSGNVTRAAEQLGRTQSAISIQIKKLEETLGESIFQRGSRGVTLTTHGKKLMVNATKIIGLLDDTVATLRCTPLHGPVRIGIPEEYGDTILPRALAAFSNRHPEVEVTVKCGYSVEQLAAIGLDELDIAVVFEPGHPAKGEILYV</sequence>